<reference evidence="2 3" key="1">
    <citation type="journal article" date="2014" name="Nature">
        <title>An environmental bacterial taxon with a large and distinct metabolic repertoire.</title>
        <authorList>
            <person name="Wilson M.C."/>
            <person name="Mori T."/>
            <person name="Ruckert C."/>
            <person name="Uria A.R."/>
            <person name="Helf M.J."/>
            <person name="Takada K."/>
            <person name="Gernert C."/>
            <person name="Steffens U.A."/>
            <person name="Heycke N."/>
            <person name="Schmitt S."/>
            <person name="Rinke C."/>
            <person name="Helfrich E.J."/>
            <person name="Brachmann A.O."/>
            <person name="Gurgui C."/>
            <person name="Wakimoto T."/>
            <person name="Kracht M."/>
            <person name="Crusemann M."/>
            <person name="Hentschel U."/>
            <person name="Abe I."/>
            <person name="Matsunaga S."/>
            <person name="Kalinowski J."/>
            <person name="Takeyama H."/>
            <person name="Piel J."/>
        </authorList>
    </citation>
    <scope>NUCLEOTIDE SEQUENCE [LARGE SCALE GENOMIC DNA]</scope>
    <source>
        <strain evidence="3">TSY1</strain>
    </source>
</reference>
<accession>W4LSA9</accession>
<dbReference type="HOGENOM" id="CLU_417807_0_0_7"/>
<evidence type="ECO:0000313" key="2">
    <source>
        <dbReference type="EMBL" id="ETX00641.1"/>
    </source>
</evidence>
<feature type="region of interest" description="Disordered" evidence="1">
    <location>
        <begin position="93"/>
        <end position="149"/>
    </location>
</feature>
<evidence type="ECO:0000313" key="3">
    <source>
        <dbReference type="Proteomes" id="UP000019141"/>
    </source>
</evidence>
<evidence type="ECO:0008006" key="4">
    <source>
        <dbReference type="Google" id="ProtNLM"/>
    </source>
</evidence>
<dbReference type="Gene3D" id="2.60.120.380">
    <property type="match status" value="1"/>
</dbReference>
<feature type="compositionally biased region" description="Pro residues" evidence="1">
    <location>
        <begin position="137"/>
        <end position="147"/>
    </location>
</feature>
<dbReference type="EMBL" id="AZHW01000319">
    <property type="protein sequence ID" value="ETX00641.1"/>
    <property type="molecule type" value="Genomic_DNA"/>
</dbReference>
<feature type="compositionally biased region" description="Polar residues" evidence="1">
    <location>
        <begin position="107"/>
        <end position="116"/>
    </location>
</feature>
<protein>
    <recommendedName>
        <fullName evidence="4">Peptidase C-terminal archaeal/bacterial domain-containing protein</fullName>
    </recommendedName>
</protein>
<sequence length="656" mass="68828">MVRSVRLGLIMYSLLIGYGILLMAQAQTLLPPKGAAASSDKLTYHGYTLEQLRAIKPGSSNPYLSLLPPGVTPDMAYWMARMQAEARAKGAVQTSGPGVPMVEESEPNNTPATANPISDFGNGPGLTPQTNVNGSFPAPPEPTPAGPFPEDDGAIPLASDPGLNAGQLVRITAQIGDGPHGSSGSGSGDFDFYVISGVTAGQVITANINTQPPGVFPPPFDSFLGLWDSQGNLLTFNDDQRPSDSFFLDSFIQFTVPQDGDYYISVGSFRSSIPRDPFDSSSGEGIGTEGEYELILGLAAYDIDFFSLALNAGDVLNVNGLGAISHVSLFDPAGVELITSGSDITVILPEEAPFRGGGNPALVYLVSQPGMYAVRVTSFQSGDYIAELRTARPPLETAEIGTKQILFIDFDGATIDPSDFVGGPPDQRILSPLSSFLGNWGLQPDAENAVIDAILDVSVENLQRDIAEMGFNPQFDIEILNSRDHEDPFGQPNVSRVIVGGTIAESGIETIGIAQSIDVGNFATAESGLVLLDVLSGTNGESASVNTFPIAASASIIDFIGIAVGNIVAHEAGHFFGNFHTNQFNASENIMDQGGNPAGTFGVGEDGTFGTEDDVDVDFGLDDYVPNEGLVGIEDTLNVISFGLTSMPNDLTSASH</sequence>
<dbReference type="AlphaFoldDB" id="W4LSA9"/>
<proteinExistence type="predicted"/>
<name>W4LSA9_ENTF1</name>
<evidence type="ECO:0000256" key="1">
    <source>
        <dbReference type="SAM" id="MobiDB-lite"/>
    </source>
</evidence>
<keyword evidence="3" id="KW-1185">Reference proteome</keyword>
<comment type="caution">
    <text evidence="2">The sequence shown here is derived from an EMBL/GenBank/DDBJ whole genome shotgun (WGS) entry which is preliminary data.</text>
</comment>
<organism evidence="2 3">
    <name type="scientific">Entotheonella factor</name>
    <dbReference type="NCBI Taxonomy" id="1429438"/>
    <lineage>
        <taxon>Bacteria</taxon>
        <taxon>Pseudomonadati</taxon>
        <taxon>Nitrospinota/Tectimicrobiota group</taxon>
        <taxon>Candidatus Tectimicrobiota</taxon>
        <taxon>Candidatus Entotheonellia</taxon>
        <taxon>Candidatus Entotheonellales</taxon>
        <taxon>Candidatus Entotheonellaceae</taxon>
        <taxon>Candidatus Entotheonella</taxon>
    </lineage>
</organism>
<gene>
    <name evidence="2" type="ORF">ETSY1_10500</name>
</gene>
<dbReference type="Proteomes" id="UP000019141">
    <property type="component" value="Unassembled WGS sequence"/>
</dbReference>